<dbReference type="GO" id="GO:0006744">
    <property type="term" value="P:ubiquinone biosynthetic process"/>
    <property type="evidence" value="ECO:0007669"/>
    <property type="project" value="InterPro"/>
</dbReference>
<evidence type="ECO:0000313" key="1">
    <source>
        <dbReference type="EMBL" id="RJF94448.1"/>
    </source>
</evidence>
<sequence length="259" mass="29027">MTKLWRNPMATSRVDTKRRYRPLVALKALRTLLRDKEDTKQVFTIVDALGGPAFEKMYRRFRTQANALEILERPRMLCDVLGDRAYLGSLPEGSLGRDYLAFVEREQITADGLVAASDEGYQSDRQTLDPLMRRLGERLRDSHDLYHVLGQYGRDGMGELNVLAFTHGVSGNPGILLVVLGGIHKLRQEYPEQRTLAMVYQSWQLGRAATFLPGADWEALLPVQTGEVRRMLGIGTPTLYHASGLKDSETPQGVMPVAA</sequence>
<evidence type="ECO:0008006" key="3">
    <source>
        <dbReference type="Google" id="ProtNLM"/>
    </source>
</evidence>
<comment type="caution">
    <text evidence="1">The sequence shown here is derived from an EMBL/GenBank/DDBJ whole genome shotgun (WGS) entry which is preliminary data.</text>
</comment>
<protein>
    <recommendedName>
        <fullName evidence="3">Ubiquinone biosynthesis protein</fullName>
    </recommendedName>
</protein>
<accession>A0A418WT91</accession>
<gene>
    <name evidence="1" type="ORF">D3874_00990</name>
</gene>
<dbReference type="EMBL" id="QYUK01000008">
    <property type="protein sequence ID" value="RJF94448.1"/>
    <property type="molecule type" value="Genomic_DNA"/>
</dbReference>
<name>A0A418WT91_9PROT</name>
<dbReference type="Proteomes" id="UP000284605">
    <property type="component" value="Unassembled WGS sequence"/>
</dbReference>
<organism evidence="1 2">
    <name type="scientific">Oleomonas cavernae</name>
    <dbReference type="NCBI Taxonomy" id="2320859"/>
    <lineage>
        <taxon>Bacteria</taxon>
        <taxon>Pseudomonadati</taxon>
        <taxon>Pseudomonadota</taxon>
        <taxon>Alphaproteobacteria</taxon>
        <taxon>Acetobacterales</taxon>
        <taxon>Acetobacteraceae</taxon>
        <taxon>Oleomonas</taxon>
    </lineage>
</organism>
<dbReference type="Pfam" id="PF05019">
    <property type="entry name" value="Coq4"/>
    <property type="match status" value="1"/>
</dbReference>
<dbReference type="AlphaFoldDB" id="A0A418WT91"/>
<dbReference type="PANTHER" id="PTHR12922">
    <property type="entry name" value="UBIQUINONE BIOSYNTHESIS PROTEIN"/>
    <property type="match status" value="1"/>
</dbReference>
<dbReference type="InterPro" id="IPR007715">
    <property type="entry name" value="Coq4"/>
</dbReference>
<proteinExistence type="predicted"/>
<reference evidence="1 2" key="1">
    <citation type="submission" date="2018-09" db="EMBL/GenBank/DDBJ databases">
        <authorList>
            <person name="Zhu H."/>
        </authorList>
    </citation>
    <scope>NUCLEOTIDE SEQUENCE [LARGE SCALE GENOMIC DNA]</scope>
    <source>
        <strain evidence="1 2">K1W22B-8</strain>
    </source>
</reference>
<evidence type="ECO:0000313" key="2">
    <source>
        <dbReference type="Proteomes" id="UP000284605"/>
    </source>
</evidence>
<keyword evidence="2" id="KW-1185">Reference proteome</keyword>
<dbReference type="PANTHER" id="PTHR12922:SF7">
    <property type="entry name" value="UBIQUINONE BIOSYNTHESIS PROTEIN COQ4 HOMOLOG, MITOCHONDRIAL"/>
    <property type="match status" value="1"/>
</dbReference>